<dbReference type="InterPro" id="IPR023298">
    <property type="entry name" value="ATPase_P-typ_TM_dom_sf"/>
</dbReference>
<feature type="transmembrane region" description="Helical" evidence="10">
    <location>
        <begin position="875"/>
        <end position="897"/>
    </location>
</feature>
<dbReference type="SFLD" id="SFLDF00027">
    <property type="entry name" value="p-type_atpase"/>
    <property type="match status" value="1"/>
</dbReference>
<keyword evidence="8 10" id="KW-1133">Transmembrane helix</keyword>
<evidence type="ECO:0000259" key="11">
    <source>
        <dbReference type="SMART" id="SM00831"/>
    </source>
</evidence>
<dbReference type="PANTHER" id="PTHR43294:SF20">
    <property type="entry name" value="P-TYPE ATPASE"/>
    <property type="match status" value="1"/>
</dbReference>
<dbReference type="InterPro" id="IPR023214">
    <property type="entry name" value="HAD_sf"/>
</dbReference>
<dbReference type="FunFam" id="3.40.50.1000:FF:000001">
    <property type="entry name" value="Phospholipid-transporting ATPase IC"/>
    <property type="match status" value="1"/>
</dbReference>
<dbReference type="InterPro" id="IPR044492">
    <property type="entry name" value="P_typ_ATPase_HD_dom"/>
</dbReference>
<feature type="transmembrane region" description="Helical" evidence="10">
    <location>
        <begin position="286"/>
        <end position="319"/>
    </location>
</feature>
<dbReference type="GO" id="GO:0036376">
    <property type="term" value="P:sodium ion export across plasma membrane"/>
    <property type="evidence" value="ECO:0007669"/>
    <property type="project" value="TreeGrafter"/>
</dbReference>
<dbReference type="InterPro" id="IPR006068">
    <property type="entry name" value="ATPase_P-typ_cation-transptr_C"/>
</dbReference>
<evidence type="ECO:0000256" key="8">
    <source>
        <dbReference type="ARBA" id="ARBA00022989"/>
    </source>
</evidence>
<dbReference type="Gene3D" id="3.40.1110.10">
    <property type="entry name" value="Calcium-transporting ATPase, cytoplasmic domain N"/>
    <property type="match status" value="1"/>
</dbReference>
<dbReference type="Gene3D" id="2.70.150.10">
    <property type="entry name" value="Calcium-transporting ATPase, cytoplasmic transduction domain A"/>
    <property type="match status" value="1"/>
</dbReference>
<dbReference type="Pfam" id="PF00689">
    <property type="entry name" value="Cation_ATPase_C"/>
    <property type="match status" value="1"/>
</dbReference>
<dbReference type="GO" id="GO:0005886">
    <property type="term" value="C:plasma membrane"/>
    <property type="evidence" value="ECO:0007669"/>
    <property type="project" value="UniProtKB-SubCell"/>
</dbReference>
<dbReference type="PRINTS" id="PR00119">
    <property type="entry name" value="CATATPASE"/>
</dbReference>
<dbReference type="GO" id="GO:0005391">
    <property type="term" value="F:P-type sodium:potassium-exchanging transporter activity"/>
    <property type="evidence" value="ECO:0007669"/>
    <property type="project" value="TreeGrafter"/>
</dbReference>
<feature type="transmembrane region" description="Helical" evidence="10">
    <location>
        <begin position="248"/>
        <end position="266"/>
    </location>
</feature>
<dbReference type="GO" id="GO:1902600">
    <property type="term" value="P:proton transmembrane transport"/>
    <property type="evidence" value="ECO:0007669"/>
    <property type="project" value="TreeGrafter"/>
</dbReference>
<dbReference type="InterPro" id="IPR001757">
    <property type="entry name" value="P_typ_ATPase"/>
</dbReference>
<dbReference type="InterPro" id="IPR018303">
    <property type="entry name" value="ATPase_P-typ_P_site"/>
</dbReference>
<dbReference type="InterPro" id="IPR004014">
    <property type="entry name" value="ATPase_P-typ_cation-transptr_N"/>
</dbReference>
<evidence type="ECO:0000256" key="9">
    <source>
        <dbReference type="ARBA" id="ARBA00023136"/>
    </source>
</evidence>
<feature type="transmembrane region" description="Helical" evidence="10">
    <location>
        <begin position="807"/>
        <end position="828"/>
    </location>
</feature>
<dbReference type="GO" id="GO:0046872">
    <property type="term" value="F:metal ion binding"/>
    <property type="evidence" value="ECO:0007669"/>
    <property type="project" value="UniProtKB-KW"/>
</dbReference>
<keyword evidence="9 10" id="KW-0472">Membrane</keyword>
<dbReference type="FunFam" id="3.40.50.1000:FF:000028">
    <property type="entry name" value="Calcium-transporting P-type ATPase, putative"/>
    <property type="match status" value="1"/>
</dbReference>
<dbReference type="Pfam" id="PF00122">
    <property type="entry name" value="E1-E2_ATPase"/>
    <property type="match status" value="1"/>
</dbReference>
<dbReference type="InterPro" id="IPR023299">
    <property type="entry name" value="ATPase_P-typ_cyto_dom_N"/>
</dbReference>
<dbReference type="AlphaFoldDB" id="H5SKA5"/>
<feature type="transmembrane region" description="Helical" evidence="10">
    <location>
        <begin position="84"/>
        <end position="100"/>
    </location>
</feature>
<accession>H5SKA5</accession>
<dbReference type="Pfam" id="PF13246">
    <property type="entry name" value="Cation_ATPase"/>
    <property type="match status" value="1"/>
</dbReference>
<evidence type="ECO:0000256" key="7">
    <source>
        <dbReference type="ARBA" id="ARBA00022967"/>
    </source>
</evidence>
<dbReference type="InterPro" id="IPR059000">
    <property type="entry name" value="ATPase_P-type_domA"/>
</dbReference>
<dbReference type="SUPFAM" id="SSF81660">
    <property type="entry name" value="Metal cation-transporting ATPase, ATP-binding domain N"/>
    <property type="match status" value="1"/>
</dbReference>
<dbReference type="SFLD" id="SFLDG00002">
    <property type="entry name" value="C1.7:_P-type_atpase_like"/>
    <property type="match status" value="1"/>
</dbReference>
<sequence>MNQQAEWHALSVEEVLQKANIDPRHGLTTDEARQRLTQFGPNELAEHPRPGFWRMLLEQFNNFLVLILIAAAVISLVLGEMEEAIAIIAIVLLNAILGVIQERRAEEALAALKKMAAPEAHVLRDGHRVTLPARELVPGDIVFLEAGNYVPADLRLLEAVNLRIDEASLTGESVAVEKRHDVVLPEDTPLGDRVNVASMGTIVTYGRGKGVVVATGMQTQLGRIAELIQSYEEEATPLQRRLDQLGRWLGVGALVICGIVFLETLIQDTDLGILFRAGPAAYLQQYLSMVVELFLTAVSLAIAAVPEGLPAVVTICLALGMREMVRRNALIRRLPAVETLGSATAICSDKTGTLTQNQMTVVRLYAGEMWVDVSGEGYQPSGAFSADGRPINPQDYPDLMALLRGGLLCSDAQLERDGDGYRMVGDPTEGALVVAAAKAGLWREEVEAQSPRVGEIPFDSDRKRMATVHRMDGRPMRGPEGERPGGYIVYVKGAPDSVLPRCTHILENGISVPMTSARRAHIENVNRDLGREALRVLAVACRLLPEEAGDLVTSQDPEQVEQDLTFIGLVAMRDPARPEVRPAVEKARTAGIRTIMITGDYPDTARAIAQEIHLLRPVGQVVTGAELDRMSDEELRERIERIDVFARVSPQHKVRIVEALKAHGHIVAMTGDGVNDAPALKRADIGVAMGITGTDVTKEVADMVLTDDNYASIVAAIEQGRVIYSNIRKFVYYLLSCNIAEIMTIFVATLLGYLPPLTPLQLLWLNLLTDGAPALALGMEKGDPDIMDQPPRPPKEPIINRPMVRGIIAQTVAITAVVLAAFFLGLRWGNGTEALARTMAFVTLSASELARAYTARSERYPLFRLGVFTNPYMQYAVAASVVLLLAAVYVPFLQPVFDTIPLGWREWGALLPLIVVPAAVAEINKALQRYRSYRA</sequence>
<dbReference type="SFLD" id="SFLDS00003">
    <property type="entry name" value="Haloacid_Dehalogenase"/>
    <property type="match status" value="1"/>
</dbReference>
<feature type="transmembrane region" description="Helical" evidence="10">
    <location>
        <begin position="60"/>
        <end position="78"/>
    </location>
</feature>
<dbReference type="Gene3D" id="3.40.50.1000">
    <property type="entry name" value="HAD superfamily/HAD-like"/>
    <property type="match status" value="1"/>
</dbReference>
<keyword evidence="7" id="KW-1278">Translocase</keyword>
<dbReference type="InterPro" id="IPR008250">
    <property type="entry name" value="ATPase_P-typ_transduc_dom_A_sf"/>
</dbReference>
<dbReference type="FunFam" id="2.70.150.10:FF:000016">
    <property type="entry name" value="Calcium-transporting P-type ATPase putative"/>
    <property type="match status" value="1"/>
</dbReference>
<keyword evidence="6" id="KW-0067">ATP-binding</keyword>
<evidence type="ECO:0000256" key="1">
    <source>
        <dbReference type="ARBA" id="ARBA00004651"/>
    </source>
</evidence>
<organism evidence="12">
    <name type="scientific">uncultured prokaryote</name>
    <dbReference type="NCBI Taxonomy" id="198431"/>
    <lineage>
        <taxon>unclassified sequences</taxon>
        <taxon>environmental samples</taxon>
    </lineage>
</organism>
<evidence type="ECO:0000256" key="10">
    <source>
        <dbReference type="SAM" id="Phobius"/>
    </source>
</evidence>
<reference evidence="12" key="1">
    <citation type="journal article" date="2005" name="Environ. Microbiol.">
        <title>Genetic and functional properties of uncultivated thermophilic crenarchaeotes from a subsurface gold mine as revealed by analysis of genome fragments.</title>
        <authorList>
            <person name="Nunoura T."/>
            <person name="Hirayama H."/>
            <person name="Takami H."/>
            <person name="Oida H."/>
            <person name="Nishi S."/>
            <person name="Shimamura S."/>
            <person name="Suzuki Y."/>
            <person name="Inagaki F."/>
            <person name="Takai K."/>
            <person name="Nealson K.H."/>
            <person name="Horikoshi K."/>
        </authorList>
    </citation>
    <scope>NUCLEOTIDE SEQUENCE</scope>
</reference>
<dbReference type="NCBIfam" id="TIGR01494">
    <property type="entry name" value="ATPase_P-type"/>
    <property type="match status" value="3"/>
</dbReference>
<comment type="subcellular location">
    <subcellularLocation>
        <location evidence="1">Cell membrane</location>
        <topology evidence="1">Multi-pass membrane protein</topology>
    </subcellularLocation>
</comment>
<keyword evidence="4" id="KW-0479">Metal-binding</keyword>
<dbReference type="SUPFAM" id="SSF81665">
    <property type="entry name" value="Calcium ATPase, transmembrane domain M"/>
    <property type="match status" value="1"/>
</dbReference>
<dbReference type="Pfam" id="PF00690">
    <property type="entry name" value="Cation_ATPase_N"/>
    <property type="match status" value="1"/>
</dbReference>
<reference evidence="12" key="2">
    <citation type="journal article" date="2012" name="PLoS ONE">
        <title>A Deeply Branching Thermophilic Bacterium with an Ancient Acetyl-CoA Pathway Dominates a Subsurface Ecosystem.</title>
        <authorList>
            <person name="Takami H."/>
            <person name="Noguchi H."/>
            <person name="Takaki Y."/>
            <person name="Uchiyama I."/>
            <person name="Toyoda A."/>
            <person name="Nishi S."/>
            <person name="Chee G.-J."/>
            <person name="Arai W."/>
            <person name="Nunoura T."/>
            <person name="Itoh T."/>
            <person name="Hattori M."/>
            <person name="Takai K."/>
        </authorList>
    </citation>
    <scope>NUCLEOTIDE SEQUENCE</scope>
</reference>
<evidence type="ECO:0000256" key="6">
    <source>
        <dbReference type="ARBA" id="ARBA00022840"/>
    </source>
</evidence>
<evidence type="ECO:0000256" key="2">
    <source>
        <dbReference type="ARBA" id="ARBA00022475"/>
    </source>
</evidence>
<dbReference type="CDD" id="cd02089">
    <property type="entry name" value="P-type_ATPase_Ca_prok"/>
    <property type="match status" value="1"/>
</dbReference>
<evidence type="ECO:0000256" key="3">
    <source>
        <dbReference type="ARBA" id="ARBA00022692"/>
    </source>
</evidence>
<dbReference type="Gene3D" id="1.20.1110.10">
    <property type="entry name" value="Calcium-transporting ATPase, transmembrane domain"/>
    <property type="match status" value="1"/>
</dbReference>
<dbReference type="SUPFAM" id="SSF56784">
    <property type="entry name" value="HAD-like"/>
    <property type="match status" value="1"/>
</dbReference>
<dbReference type="SMART" id="SM00831">
    <property type="entry name" value="Cation_ATPase_N"/>
    <property type="match status" value="1"/>
</dbReference>
<feature type="transmembrane region" description="Helical" evidence="10">
    <location>
        <begin position="909"/>
        <end position="927"/>
    </location>
</feature>
<dbReference type="PRINTS" id="PR00120">
    <property type="entry name" value="HATPASE"/>
</dbReference>
<dbReference type="GO" id="GO:0005524">
    <property type="term" value="F:ATP binding"/>
    <property type="evidence" value="ECO:0007669"/>
    <property type="project" value="UniProtKB-KW"/>
</dbReference>
<dbReference type="EMBL" id="AP011753">
    <property type="protein sequence ID" value="BAL56591.1"/>
    <property type="molecule type" value="Genomic_DNA"/>
</dbReference>
<keyword evidence="2" id="KW-1003">Cell membrane</keyword>
<protein>
    <submittedName>
        <fullName evidence="12">Calcium-translocating P-type ATPase, PMCA-type</fullName>
    </submittedName>
</protein>
<dbReference type="PROSITE" id="PS00154">
    <property type="entry name" value="ATPASE_E1_E2"/>
    <property type="match status" value="1"/>
</dbReference>
<proteinExistence type="predicted"/>
<dbReference type="GO" id="GO:1990573">
    <property type="term" value="P:potassium ion import across plasma membrane"/>
    <property type="evidence" value="ECO:0007669"/>
    <property type="project" value="TreeGrafter"/>
</dbReference>
<dbReference type="Pfam" id="PF08282">
    <property type="entry name" value="Hydrolase_3"/>
    <property type="match status" value="1"/>
</dbReference>
<dbReference type="InterPro" id="IPR050510">
    <property type="entry name" value="Cation_transp_ATPase_P-type"/>
</dbReference>
<dbReference type="InterPro" id="IPR036412">
    <property type="entry name" value="HAD-like_sf"/>
</dbReference>
<dbReference type="SUPFAM" id="SSF81653">
    <property type="entry name" value="Calcium ATPase, transduction domain A"/>
    <property type="match status" value="1"/>
</dbReference>
<feature type="domain" description="Cation-transporting P-type ATPase N-terminal" evidence="11">
    <location>
        <begin position="6"/>
        <end position="80"/>
    </location>
</feature>
<dbReference type="GO" id="GO:0016887">
    <property type="term" value="F:ATP hydrolysis activity"/>
    <property type="evidence" value="ECO:0007669"/>
    <property type="project" value="InterPro"/>
</dbReference>
<name>H5SKA5_9ZZZZ</name>
<dbReference type="PANTHER" id="PTHR43294">
    <property type="entry name" value="SODIUM/POTASSIUM-TRANSPORTING ATPASE SUBUNIT ALPHA"/>
    <property type="match status" value="1"/>
</dbReference>
<keyword evidence="5" id="KW-0547">Nucleotide-binding</keyword>
<evidence type="ECO:0000256" key="4">
    <source>
        <dbReference type="ARBA" id="ARBA00022723"/>
    </source>
</evidence>
<keyword evidence="3 10" id="KW-0812">Transmembrane</keyword>
<evidence type="ECO:0000256" key="5">
    <source>
        <dbReference type="ARBA" id="ARBA00022741"/>
    </source>
</evidence>
<feature type="transmembrane region" description="Helical" evidence="10">
    <location>
        <begin position="730"/>
        <end position="754"/>
    </location>
</feature>
<gene>
    <name evidence="12" type="ORF">HGMM_F41E03C02</name>
</gene>
<evidence type="ECO:0000313" key="12">
    <source>
        <dbReference type="EMBL" id="BAL56591.1"/>
    </source>
</evidence>